<protein>
    <submittedName>
        <fullName evidence="3">HupE/UreJ protein</fullName>
    </submittedName>
</protein>
<feature type="transmembrane region" description="Helical" evidence="1">
    <location>
        <begin position="54"/>
        <end position="71"/>
    </location>
</feature>
<dbReference type="PIRSF" id="PIRSF016919">
    <property type="entry name" value="HupE_UreJ"/>
    <property type="match status" value="1"/>
</dbReference>
<keyword evidence="1" id="KW-1133">Transmembrane helix</keyword>
<accession>A0AAU9ANI0</accession>
<feature type="transmembrane region" description="Helical" evidence="1">
    <location>
        <begin position="125"/>
        <end position="142"/>
    </location>
</feature>
<sequence length="207" mass="20483">MSVARRCALLRARIAARALVASASCLYAGAAAAHSGGGPGAGFAAGFGHPFGGGDHLLAMVCVGAWGAQLGSPLRLALPTTFPLMMVAGAALALWGLPLPAVESGVALSVLALGACIAWRWRAPVWAACALVAGFALLHGYAHGRELPVAADPAGYSLGFVLATGLLHVFGIGLGELGLRASPVALRGFGAAVAAVGVAFVVAALRV</sequence>
<dbReference type="KEGG" id="lem:LEN_2661"/>
<dbReference type="GeneID" id="83064503"/>
<dbReference type="Proteomes" id="UP000218824">
    <property type="component" value="Chromosome"/>
</dbReference>
<evidence type="ECO:0000313" key="4">
    <source>
        <dbReference type="Proteomes" id="UP000218824"/>
    </source>
</evidence>
<feature type="transmembrane region" description="Helical" evidence="1">
    <location>
        <begin position="184"/>
        <end position="205"/>
    </location>
</feature>
<dbReference type="InterPro" id="IPR007038">
    <property type="entry name" value="HupE_UreJ"/>
</dbReference>
<evidence type="ECO:0000256" key="1">
    <source>
        <dbReference type="SAM" id="Phobius"/>
    </source>
</evidence>
<name>A0AAU9ANI0_LYSEN</name>
<keyword evidence="1" id="KW-0812">Transmembrane</keyword>
<evidence type="ECO:0000313" key="3">
    <source>
        <dbReference type="EMBL" id="BAV98148.1"/>
    </source>
</evidence>
<organism evidence="3 4">
    <name type="scientific">Lysobacter enzymogenes</name>
    <dbReference type="NCBI Taxonomy" id="69"/>
    <lineage>
        <taxon>Bacteria</taxon>
        <taxon>Pseudomonadati</taxon>
        <taxon>Pseudomonadota</taxon>
        <taxon>Gammaproteobacteria</taxon>
        <taxon>Lysobacterales</taxon>
        <taxon>Lysobacteraceae</taxon>
        <taxon>Lysobacter</taxon>
    </lineage>
</organism>
<dbReference type="EMBL" id="AP014940">
    <property type="protein sequence ID" value="BAV98148.1"/>
    <property type="molecule type" value="Genomic_DNA"/>
</dbReference>
<feature type="transmembrane region" description="Helical" evidence="1">
    <location>
        <begin position="101"/>
        <end position="118"/>
    </location>
</feature>
<feature type="signal peptide" evidence="2">
    <location>
        <begin position="1"/>
        <end position="33"/>
    </location>
</feature>
<evidence type="ECO:0000256" key="2">
    <source>
        <dbReference type="SAM" id="SignalP"/>
    </source>
</evidence>
<dbReference type="AlphaFoldDB" id="A0AAU9ANI0"/>
<feature type="chain" id="PRO_5043459784" evidence="2">
    <location>
        <begin position="34"/>
        <end position="207"/>
    </location>
</feature>
<proteinExistence type="predicted"/>
<dbReference type="Pfam" id="PF04955">
    <property type="entry name" value="HupE_UreJ"/>
    <property type="match status" value="1"/>
</dbReference>
<reference evidence="3 4" key="1">
    <citation type="journal article" date="2017" name="DNA Res.">
        <title>Complete genome sequence and expression profile of the commercial lytic enzyme producer Lysobacter enzymogenes M497-1.</title>
        <authorList>
            <person name="Takami H."/>
            <person name="Toyoda A."/>
            <person name="Uchiyama I."/>
            <person name="Itoh T."/>
            <person name="Takaki Y."/>
            <person name="Arai W."/>
            <person name="Nishi S."/>
            <person name="Kawai M."/>
            <person name="Shinya K."/>
            <person name="Ikeda H."/>
        </authorList>
    </citation>
    <scope>NUCLEOTIDE SEQUENCE [LARGE SCALE GENOMIC DNA]</scope>
    <source>
        <strain evidence="3 4">M497-1</strain>
    </source>
</reference>
<keyword evidence="1" id="KW-0472">Membrane</keyword>
<feature type="transmembrane region" description="Helical" evidence="1">
    <location>
        <begin position="154"/>
        <end position="172"/>
    </location>
</feature>
<keyword evidence="2" id="KW-0732">Signal</keyword>
<gene>
    <name evidence="3" type="ORF">LEN_2661</name>
</gene>
<dbReference type="RefSeq" id="WP_198419966.1">
    <property type="nucleotide sequence ID" value="NZ_AP014940.1"/>
</dbReference>